<name>A0A8S8XCV4_9PROT</name>
<evidence type="ECO:0000313" key="10">
    <source>
        <dbReference type="Proteomes" id="UP000681075"/>
    </source>
</evidence>
<evidence type="ECO:0000259" key="8">
    <source>
        <dbReference type="Pfam" id="PF14237"/>
    </source>
</evidence>
<keyword evidence="4 6" id="KW-1133">Transmembrane helix</keyword>
<dbReference type="InterPro" id="IPR025640">
    <property type="entry name" value="GYF_2"/>
</dbReference>
<evidence type="ECO:0000259" key="7">
    <source>
        <dbReference type="Pfam" id="PF06271"/>
    </source>
</evidence>
<accession>A0A8S8XCV4</accession>
<dbReference type="Pfam" id="PF14237">
    <property type="entry name" value="GYF_2"/>
    <property type="match status" value="1"/>
</dbReference>
<keyword evidence="3 6" id="KW-0812">Transmembrane</keyword>
<feature type="transmembrane region" description="Helical" evidence="6">
    <location>
        <begin position="143"/>
        <end position="162"/>
    </location>
</feature>
<dbReference type="InterPro" id="IPR051791">
    <property type="entry name" value="Pra-immunoreactive"/>
</dbReference>
<dbReference type="PANTHER" id="PTHR36115">
    <property type="entry name" value="PROLINE-RICH ANTIGEN HOMOLOG-RELATED"/>
    <property type="match status" value="1"/>
</dbReference>
<gene>
    <name evidence="9" type="ORF">TMPK1_17560</name>
</gene>
<dbReference type="EMBL" id="BOPV01000001">
    <property type="protein sequence ID" value="GIL39519.1"/>
    <property type="molecule type" value="Genomic_DNA"/>
</dbReference>
<evidence type="ECO:0000256" key="5">
    <source>
        <dbReference type="ARBA" id="ARBA00023136"/>
    </source>
</evidence>
<evidence type="ECO:0000256" key="6">
    <source>
        <dbReference type="SAM" id="Phobius"/>
    </source>
</evidence>
<dbReference type="GO" id="GO:0005886">
    <property type="term" value="C:plasma membrane"/>
    <property type="evidence" value="ECO:0007669"/>
    <property type="project" value="UniProtKB-SubCell"/>
</dbReference>
<evidence type="ECO:0000256" key="4">
    <source>
        <dbReference type="ARBA" id="ARBA00022989"/>
    </source>
</evidence>
<evidence type="ECO:0008006" key="11">
    <source>
        <dbReference type="Google" id="ProtNLM"/>
    </source>
</evidence>
<feature type="domain" description="RDD" evidence="7">
    <location>
        <begin position="95"/>
        <end position="219"/>
    </location>
</feature>
<keyword evidence="10" id="KW-1185">Reference proteome</keyword>
<evidence type="ECO:0000256" key="3">
    <source>
        <dbReference type="ARBA" id="ARBA00022692"/>
    </source>
</evidence>
<comment type="subcellular location">
    <subcellularLocation>
        <location evidence="1">Cell membrane</location>
        <topology evidence="1">Multi-pass membrane protein</topology>
    </subcellularLocation>
</comment>
<dbReference type="RefSeq" id="WP_420242622.1">
    <property type="nucleotide sequence ID" value="NZ_BOPV01000001.1"/>
</dbReference>
<evidence type="ECO:0000313" key="9">
    <source>
        <dbReference type="EMBL" id="GIL39519.1"/>
    </source>
</evidence>
<sequence>MNEALAQSVAAEIPDPRRELYYYVILDGESVGPLSAGEIAELATAGRVAPTTRAWHEELDHWIEIGRMPELVAVAPGLALADLPVSGPTFDAPLANFGRRFAAGAIDTLLVYLIVTPLFLVVPPLNSIWEALLTEDASLRDQLIFLATMTALSALYYIPPLWLANGQTIGYLALRLRLVDERTRSVPSPWQLLLWCAATSLLFVGWILYFLDARRRMLHNVLSRTVVVRATT</sequence>
<dbReference type="Pfam" id="PF06271">
    <property type="entry name" value="RDD"/>
    <property type="match status" value="1"/>
</dbReference>
<feature type="transmembrane region" description="Helical" evidence="6">
    <location>
        <begin position="192"/>
        <end position="211"/>
    </location>
</feature>
<protein>
    <recommendedName>
        <fullName evidence="11">RDD family protein</fullName>
    </recommendedName>
</protein>
<proteinExistence type="predicted"/>
<dbReference type="Proteomes" id="UP000681075">
    <property type="component" value="Unassembled WGS sequence"/>
</dbReference>
<comment type="caution">
    <text evidence="9">The sequence shown here is derived from an EMBL/GenBank/DDBJ whole genome shotgun (WGS) entry which is preliminary data.</text>
</comment>
<evidence type="ECO:0000256" key="2">
    <source>
        <dbReference type="ARBA" id="ARBA00022475"/>
    </source>
</evidence>
<reference evidence="9" key="1">
    <citation type="submission" date="2021-02" db="EMBL/GenBank/DDBJ databases">
        <title>Genome sequence of Rhodospirillales sp. strain TMPK1 isolated from soil.</title>
        <authorList>
            <person name="Nakai R."/>
            <person name="Kusada H."/>
            <person name="Tamaki H."/>
        </authorList>
    </citation>
    <scope>NUCLEOTIDE SEQUENCE</scope>
    <source>
        <strain evidence="9">TMPK1</strain>
    </source>
</reference>
<feature type="transmembrane region" description="Helical" evidence="6">
    <location>
        <begin position="101"/>
        <end position="122"/>
    </location>
</feature>
<keyword evidence="2" id="KW-1003">Cell membrane</keyword>
<dbReference type="PANTHER" id="PTHR36115:SF6">
    <property type="entry name" value="PROLINE-RICH ANTIGEN HOMOLOG"/>
    <property type="match status" value="1"/>
</dbReference>
<evidence type="ECO:0000256" key="1">
    <source>
        <dbReference type="ARBA" id="ARBA00004651"/>
    </source>
</evidence>
<dbReference type="InterPro" id="IPR010432">
    <property type="entry name" value="RDD"/>
</dbReference>
<keyword evidence="5 6" id="KW-0472">Membrane</keyword>
<organism evidence="9 10">
    <name type="scientific">Roseiterribacter gracilis</name>
    <dbReference type="NCBI Taxonomy" id="2812848"/>
    <lineage>
        <taxon>Bacteria</taxon>
        <taxon>Pseudomonadati</taxon>
        <taxon>Pseudomonadota</taxon>
        <taxon>Alphaproteobacteria</taxon>
        <taxon>Rhodospirillales</taxon>
        <taxon>Roseiterribacteraceae</taxon>
        <taxon>Roseiterribacter</taxon>
    </lineage>
</organism>
<dbReference type="AlphaFoldDB" id="A0A8S8XCV4"/>
<feature type="domain" description="GYF" evidence="8">
    <location>
        <begin position="22"/>
        <end position="71"/>
    </location>
</feature>